<comment type="subunit">
    <text evidence="13">Complex I is composed of 45 different subunits. Interacts with CARD15, but not with CARD4. Interacts with STAT3, but not with STAT1, STAT2 and STAT5A. Interacts with OLFM4.</text>
</comment>
<dbReference type="AlphaFoldDB" id="A0A132A9Q1"/>
<keyword evidence="10 14" id="KW-0496">Mitochondrion</keyword>
<dbReference type="OMA" id="YGIREQH"/>
<gene>
    <name evidence="16" type="ORF">QR98_0061710</name>
    <name evidence="15" type="ORF">SSS_6663</name>
</gene>
<keyword evidence="15" id="KW-0830">Ubiquinone</keyword>
<evidence type="ECO:0000256" key="7">
    <source>
        <dbReference type="ARBA" id="ARBA00022792"/>
    </source>
</evidence>
<keyword evidence="4 14" id="KW-0813">Transport</keyword>
<keyword evidence="9 14" id="KW-1133">Transmembrane helix</keyword>
<reference evidence="17" key="4">
    <citation type="submission" date="2022-06" db="UniProtKB">
        <authorList>
            <consortium name="EnsemblMetazoa"/>
        </authorList>
    </citation>
    <scope>IDENTIFICATION</scope>
</reference>
<keyword evidence="6 14" id="KW-0812">Transmembrane</keyword>
<evidence type="ECO:0000256" key="8">
    <source>
        <dbReference type="ARBA" id="ARBA00022982"/>
    </source>
</evidence>
<dbReference type="EMBL" id="WVUK01000056">
    <property type="protein sequence ID" value="KAF7492270.1"/>
    <property type="molecule type" value="Genomic_DNA"/>
</dbReference>
<organism evidence="16 19">
    <name type="scientific">Sarcoptes scabiei</name>
    <name type="common">Itch mite</name>
    <name type="synonym">Acarus scabiei</name>
    <dbReference type="NCBI Taxonomy" id="52283"/>
    <lineage>
        <taxon>Eukaryota</taxon>
        <taxon>Metazoa</taxon>
        <taxon>Ecdysozoa</taxon>
        <taxon>Arthropoda</taxon>
        <taxon>Chelicerata</taxon>
        <taxon>Arachnida</taxon>
        <taxon>Acari</taxon>
        <taxon>Acariformes</taxon>
        <taxon>Sarcoptiformes</taxon>
        <taxon>Astigmata</taxon>
        <taxon>Psoroptidia</taxon>
        <taxon>Sarcoptoidea</taxon>
        <taxon>Sarcoptidae</taxon>
        <taxon>Sarcoptinae</taxon>
        <taxon>Sarcoptes</taxon>
    </lineage>
</organism>
<proteinExistence type="inferred from homology"/>
<evidence type="ECO:0000313" key="15">
    <source>
        <dbReference type="EMBL" id="KAF7492270.1"/>
    </source>
</evidence>
<feature type="transmembrane region" description="Helical" evidence="14">
    <location>
        <begin position="33"/>
        <end position="54"/>
    </location>
</feature>
<dbReference type="Proteomes" id="UP000616769">
    <property type="component" value="Unassembled WGS sequence"/>
</dbReference>
<accession>A0A132A9Q1</accession>
<evidence type="ECO:0000256" key="11">
    <source>
        <dbReference type="ARBA" id="ARBA00023136"/>
    </source>
</evidence>
<dbReference type="VEuPathDB" id="VectorBase:SSCA006685"/>
<evidence type="ECO:0000256" key="2">
    <source>
        <dbReference type="ARBA" id="ARBA00007312"/>
    </source>
</evidence>
<evidence type="ECO:0000256" key="14">
    <source>
        <dbReference type="RuleBase" id="RU368034"/>
    </source>
</evidence>
<dbReference type="Proteomes" id="UP000070412">
    <property type="component" value="Unassembled WGS sequence"/>
</dbReference>
<evidence type="ECO:0000313" key="16">
    <source>
        <dbReference type="EMBL" id="KPM07672.1"/>
    </source>
</evidence>
<comment type="subcellular location">
    <subcellularLocation>
        <location evidence="1 14">Mitochondrion inner membrane</location>
        <topology evidence="1 14">Single-pass membrane protein</topology>
        <orientation evidence="1 14">Matrix side</orientation>
    </subcellularLocation>
</comment>
<keyword evidence="11 14" id="KW-0472">Membrane</keyword>
<comment type="function">
    <text evidence="12">Accessory subunit of the mitochondrial membrane respiratory chain NADH dehydrogenase (Complex I), that is believed not to be involved in catalysis. Complex I functions in the transfer of electrons from NADH to the respiratory chain. The immediate electron acceptor for the enzyme is believed to be ubiquinone. Involved in the interferon/all-trans-retinoic acid (IFN/RA) induced cell death. This apoptotic activity is inhibited by interaction with viral IRF1. Prevents the transactivation of STAT3 target genes. May play a role in CARD15-mediated innate mucosal responses and serve to regulate intestinal epithelial cell responses to microbes.</text>
</comment>
<dbReference type="OrthoDB" id="3308at2759"/>
<keyword evidence="8 14" id="KW-0249">Electron transport</keyword>
<evidence type="ECO:0000256" key="5">
    <source>
        <dbReference type="ARBA" id="ARBA00022660"/>
    </source>
</evidence>
<evidence type="ECO:0000256" key="12">
    <source>
        <dbReference type="ARBA" id="ARBA00045908"/>
    </source>
</evidence>
<evidence type="ECO:0000256" key="13">
    <source>
        <dbReference type="ARBA" id="ARBA00046797"/>
    </source>
</evidence>
<sequence>MSTYNAGAVKQDLPPPGGYEEINYRRIPAQRIIGAKAFFVTSCILTAYSTFYYIKRMRYMKRLMVDYYDHAIAIEPLIRAENDRAFLRHLRHNRNVERDLMKNVPDWTVGTLWGAKVYKTLPDDALPNISPREYWGHRGAKDHREFFLPNYDVGLEETCLSYYD</sequence>
<reference evidence="18" key="2">
    <citation type="journal article" date="2020" name="PLoS Negl. Trop. Dis.">
        <title>High-quality nuclear genome for Sarcoptes scabiei-A critical resource for a neglected parasite.</title>
        <authorList>
            <person name="Korhonen P.K."/>
            <person name="Gasser R.B."/>
            <person name="Ma G."/>
            <person name="Wang T."/>
            <person name="Stroehlein A.J."/>
            <person name="Young N.D."/>
            <person name="Ang C.S."/>
            <person name="Fernando D.D."/>
            <person name="Lu H.C."/>
            <person name="Taylor S."/>
            <person name="Reynolds S.L."/>
            <person name="Mofiz E."/>
            <person name="Najaraj S.H."/>
            <person name="Gowda H."/>
            <person name="Madugundu A."/>
            <person name="Renuse S."/>
            <person name="Holt D."/>
            <person name="Pandey A."/>
            <person name="Papenfuss A.T."/>
            <person name="Fischer K."/>
        </authorList>
    </citation>
    <scope>NUCLEOTIDE SEQUENCE [LARGE SCALE GENOMIC DNA]</scope>
</reference>
<dbReference type="GO" id="GO:0045271">
    <property type="term" value="C:respiratory chain complex I"/>
    <property type="evidence" value="ECO:0007669"/>
    <property type="project" value="UniProtKB-UniRule"/>
</dbReference>
<dbReference type="InterPro" id="IPR009346">
    <property type="entry name" value="GRIM-19"/>
</dbReference>
<evidence type="ECO:0000313" key="17">
    <source>
        <dbReference type="EnsemblMetazoa" id="KAF7492270.1"/>
    </source>
</evidence>
<keyword evidence="18" id="KW-1185">Reference proteome</keyword>
<evidence type="ECO:0000256" key="1">
    <source>
        <dbReference type="ARBA" id="ARBA00004298"/>
    </source>
</evidence>
<evidence type="ECO:0000313" key="18">
    <source>
        <dbReference type="Proteomes" id="UP000070412"/>
    </source>
</evidence>
<reference evidence="16 19" key="1">
    <citation type="journal article" date="2015" name="Parasit. Vectors">
        <title>Draft genome of the scabies mite.</title>
        <authorList>
            <person name="Rider S.D.Jr."/>
            <person name="Morgan M.S."/>
            <person name="Arlian L.G."/>
        </authorList>
    </citation>
    <scope>NUCLEOTIDE SEQUENCE [LARGE SCALE GENOMIC DNA]</scope>
    <source>
        <strain evidence="16">Arlian Lab</strain>
    </source>
</reference>
<comment type="function">
    <text evidence="14">Complex I functions in the transfer of electrons from NADH to the respiratory chain. Accessory subunit of the mitochondrial membrane respiratory chain NADH dehydrogenase (Complex I), that is believed not to be involved in catalysis.</text>
</comment>
<keyword evidence="7 14" id="KW-0999">Mitochondrion inner membrane</keyword>
<dbReference type="PANTHER" id="PTHR12966">
    <property type="entry name" value="NADH DEHYDROGENASE UBIQUINONE 1 ALPHA SUBCOMPLEX SUBUNIT 13"/>
    <property type="match status" value="1"/>
</dbReference>
<dbReference type="GO" id="GO:0005743">
    <property type="term" value="C:mitochondrial inner membrane"/>
    <property type="evidence" value="ECO:0007669"/>
    <property type="project" value="UniProtKB-SubCell"/>
</dbReference>
<dbReference type="Pfam" id="PF06212">
    <property type="entry name" value="GRIM-19"/>
    <property type="match status" value="1"/>
</dbReference>
<dbReference type="PANTHER" id="PTHR12966:SF0">
    <property type="entry name" value="NADH DEHYDROGENASE [UBIQUINONE] 1 ALPHA SUBCOMPLEX SUBUNIT 13"/>
    <property type="match status" value="1"/>
</dbReference>
<dbReference type="EnsemblMetazoa" id="SSS_6663s_mrna">
    <property type="protein sequence ID" value="KAF7492270.1"/>
    <property type="gene ID" value="SSS_6663"/>
</dbReference>
<evidence type="ECO:0000313" key="19">
    <source>
        <dbReference type="Proteomes" id="UP000616769"/>
    </source>
</evidence>
<comment type="similarity">
    <text evidence="2 14">Belongs to the complex I NDUFA13 subunit family.</text>
</comment>
<evidence type="ECO:0000256" key="3">
    <source>
        <dbReference type="ARBA" id="ARBA00018192"/>
    </source>
</evidence>
<reference evidence="15" key="3">
    <citation type="submission" date="2020-01" db="EMBL/GenBank/DDBJ databases">
        <authorList>
            <person name="Korhonen P.K.K."/>
            <person name="Guangxu M.G."/>
            <person name="Wang T.W."/>
            <person name="Stroehlein A.J.S."/>
            <person name="Young N.D."/>
            <person name="Ang C.-S.A."/>
            <person name="Fernando D.W.F."/>
            <person name="Lu H.L."/>
            <person name="Taylor S.T."/>
            <person name="Ehtesham M.E.M."/>
            <person name="Najaraj S.H.N."/>
            <person name="Harsha G.H.G."/>
            <person name="Madugundu A.M."/>
            <person name="Renuse S.R."/>
            <person name="Holt D.H."/>
            <person name="Pandey A.P."/>
            <person name="Papenfuss A.P."/>
            <person name="Gasser R.B.G."/>
            <person name="Fischer K.F."/>
        </authorList>
    </citation>
    <scope>NUCLEOTIDE SEQUENCE</scope>
    <source>
        <strain evidence="15">SSS_KF_BRIS2020</strain>
    </source>
</reference>
<evidence type="ECO:0000256" key="4">
    <source>
        <dbReference type="ARBA" id="ARBA00022448"/>
    </source>
</evidence>
<evidence type="ECO:0000256" key="10">
    <source>
        <dbReference type="ARBA" id="ARBA00023128"/>
    </source>
</evidence>
<protein>
    <recommendedName>
        <fullName evidence="3 14">NADH dehydrogenase [ubiquinone] 1 alpha subcomplex subunit 13</fullName>
    </recommendedName>
</protein>
<evidence type="ECO:0000256" key="6">
    <source>
        <dbReference type="ARBA" id="ARBA00022692"/>
    </source>
</evidence>
<evidence type="ECO:0000256" key="9">
    <source>
        <dbReference type="ARBA" id="ARBA00022989"/>
    </source>
</evidence>
<name>A0A132A9Q1_SARSC</name>
<dbReference type="EMBL" id="JXLN01011788">
    <property type="protein sequence ID" value="KPM07672.1"/>
    <property type="molecule type" value="Genomic_DNA"/>
</dbReference>
<keyword evidence="5 14" id="KW-0679">Respiratory chain</keyword>